<dbReference type="PANTHER" id="PTHR10131:SF157">
    <property type="entry name" value="RECEPTOR-ASSOCIATED FACTOR, PUTATIVE-RELATED"/>
    <property type="match status" value="1"/>
</dbReference>
<dbReference type="InterPro" id="IPR001841">
    <property type="entry name" value="Znf_RING"/>
</dbReference>
<reference evidence="6" key="2">
    <citation type="submission" date="2018-11" db="EMBL/GenBank/DDBJ databases">
        <title>Trombidioid mite genomics.</title>
        <authorList>
            <person name="Dong X."/>
        </authorList>
    </citation>
    <scope>NUCLEOTIDE SEQUENCE</scope>
    <source>
        <strain evidence="6">UoL-WK</strain>
    </source>
</reference>
<dbReference type="SUPFAM" id="SSF49599">
    <property type="entry name" value="TRAF domain-like"/>
    <property type="match status" value="1"/>
</dbReference>
<dbReference type="PROSITE" id="PS00518">
    <property type="entry name" value="ZF_RING_1"/>
    <property type="match status" value="1"/>
</dbReference>
<dbReference type="PANTHER" id="PTHR10131">
    <property type="entry name" value="TNF RECEPTOR ASSOCIATED FACTOR"/>
    <property type="match status" value="1"/>
</dbReference>
<dbReference type="EMBL" id="NCKU01003415">
    <property type="protein sequence ID" value="RWS07556.1"/>
    <property type="molecule type" value="Genomic_DNA"/>
</dbReference>
<accession>A0A3S3S0Q1</accession>
<evidence type="ECO:0000256" key="3">
    <source>
        <dbReference type="ARBA" id="ARBA00022833"/>
    </source>
</evidence>
<feature type="domain" description="RING-type" evidence="5">
    <location>
        <begin position="18"/>
        <end position="57"/>
    </location>
</feature>
<dbReference type="SMART" id="SM00184">
    <property type="entry name" value="RING"/>
    <property type="match status" value="1"/>
</dbReference>
<dbReference type="Proteomes" id="UP000285301">
    <property type="component" value="Unassembled WGS sequence"/>
</dbReference>
<evidence type="ECO:0000256" key="1">
    <source>
        <dbReference type="ARBA" id="ARBA00022723"/>
    </source>
</evidence>
<organism evidence="6 8">
    <name type="scientific">Dinothrombium tinctorium</name>
    <dbReference type="NCBI Taxonomy" id="1965070"/>
    <lineage>
        <taxon>Eukaryota</taxon>
        <taxon>Metazoa</taxon>
        <taxon>Ecdysozoa</taxon>
        <taxon>Arthropoda</taxon>
        <taxon>Chelicerata</taxon>
        <taxon>Arachnida</taxon>
        <taxon>Acari</taxon>
        <taxon>Acariformes</taxon>
        <taxon>Trombidiformes</taxon>
        <taxon>Prostigmata</taxon>
        <taxon>Anystina</taxon>
        <taxon>Parasitengona</taxon>
        <taxon>Trombidioidea</taxon>
        <taxon>Trombidiidae</taxon>
        <taxon>Dinothrombium</taxon>
    </lineage>
</organism>
<keyword evidence="2 4" id="KW-0863">Zinc-finger</keyword>
<dbReference type="Pfam" id="PF13923">
    <property type="entry name" value="zf-C3HC4_2"/>
    <property type="match status" value="1"/>
</dbReference>
<protein>
    <submittedName>
        <fullName evidence="6">RING finger protein-like protein</fullName>
    </submittedName>
</protein>
<dbReference type="GO" id="GO:0008270">
    <property type="term" value="F:zinc ion binding"/>
    <property type="evidence" value="ECO:0007669"/>
    <property type="project" value="UniProtKB-KW"/>
</dbReference>
<evidence type="ECO:0000256" key="4">
    <source>
        <dbReference type="PROSITE-ProRule" id="PRU00175"/>
    </source>
</evidence>
<dbReference type="AlphaFoldDB" id="A0A3S3S0Q1"/>
<evidence type="ECO:0000313" key="7">
    <source>
        <dbReference type="EMBL" id="RWS09203.1"/>
    </source>
</evidence>
<dbReference type="GO" id="GO:0043122">
    <property type="term" value="P:regulation of canonical NF-kappaB signal transduction"/>
    <property type="evidence" value="ECO:0007669"/>
    <property type="project" value="TreeGrafter"/>
</dbReference>
<dbReference type="STRING" id="1965070.A0A3S3S0Q1"/>
<keyword evidence="3" id="KW-0862">Zinc</keyword>
<evidence type="ECO:0000256" key="2">
    <source>
        <dbReference type="ARBA" id="ARBA00022771"/>
    </source>
</evidence>
<evidence type="ECO:0000313" key="8">
    <source>
        <dbReference type="Proteomes" id="UP000285301"/>
    </source>
</evidence>
<reference evidence="6 8" key="1">
    <citation type="journal article" date="2018" name="Gigascience">
        <title>Genomes of trombidid mites reveal novel predicted allergens and laterally-transferred genes associated with secondary metabolism.</title>
        <authorList>
            <person name="Dong X."/>
            <person name="Chaisiri K."/>
            <person name="Xia D."/>
            <person name="Armstrong S.D."/>
            <person name="Fang Y."/>
            <person name="Donnelly M.J."/>
            <person name="Kadowaki T."/>
            <person name="McGarry J.W."/>
            <person name="Darby A.C."/>
            <person name="Makepeace B.L."/>
        </authorList>
    </citation>
    <scope>NUCLEOTIDE SEQUENCE [LARGE SCALE GENOMIC DNA]</scope>
    <source>
        <strain evidence="6">UoL-WK</strain>
    </source>
</reference>
<dbReference type="EMBL" id="NCKU01002614">
    <property type="protein sequence ID" value="RWS09203.1"/>
    <property type="molecule type" value="Genomic_DNA"/>
</dbReference>
<evidence type="ECO:0000313" key="6">
    <source>
        <dbReference type="EMBL" id="RWS07556.1"/>
    </source>
</evidence>
<comment type="caution">
    <text evidence="6">The sequence shown here is derived from an EMBL/GenBank/DDBJ whole genome shotgun (WGS) entry which is preliminary data.</text>
</comment>
<dbReference type="OrthoDB" id="1630758at2759"/>
<dbReference type="InterPro" id="IPR013083">
    <property type="entry name" value="Znf_RING/FYVE/PHD"/>
</dbReference>
<proteinExistence type="predicted"/>
<dbReference type="SUPFAM" id="SSF57850">
    <property type="entry name" value="RING/U-box"/>
    <property type="match status" value="1"/>
</dbReference>
<name>A0A3S3S0Q1_9ACAR</name>
<dbReference type="Gene3D" id="3.30.40.10">
    <property type="entry name" value="Zinc/RING finger domain, C3HC4 (zinc finger)"/>
    <property type="match status" value="2"/>
</dbReference>
<keyword evidence="1" id="KW-0479">Metal-binding</keyword>
<gene>
    <name evidence="6" type="ORF">B4U79_05938</name>
    <name evidence="7" type="ORF">B4U79_09186</name>
</gene>
<keyword evidence="8" id="KW-1185">Reference proteome</keyword>
<dbReference type="PROSITE" id="PS50089">
    <property type="entry name" value="ZF_RING_2"/>
    <property type="match status" value="1"/>
</dbReference>
<evidence type="ECO:0000259" key="5">
    <source>
        <dbReference type="PROSITE" id="PS50089"/>
    </source>
</evidence>
<dbReference type="InterPro" id="IPR017907">
    <property type="entry name" value="Znf_RING_CS"/>
</dbReference>
<sequence>MGYDIERFVDEIDEELKCPVCCGVLEDPVQGRKCEHAFCRKCIVEWVRTSETCPVDRCVLQLSHLQTIPRIIRNLLNHLRVRCDFVLSGCQEVLKLEDLLNHREVCKFNPEYPVPCPKDCGALVPKNKMDRHDCVRELRLLLCNQQKEINELKNSITSLISIAEEQRQNSAANQESLSSLIDKYDHLTMSIQNLEKPIKEVLMIASRNSKAADTENAVNNHIKTALIQEATTEIYISNVDRGVTPPGLKDYLFRHDINPLSCKEALRRGWKNDFRVVIFKSDVNKILQSNLWPRGICCFVCGEYYTTKTEGSRDPEEGGTLNNLKACMPPWMAA</sequence>